<feature type="transmembrane region" description="Helical" evidence="5">
    <location>
        <begin position="84"/>
        <end position="103"/>
    </location>
</feature>
<sequence length="458" mass="47513">MAITAPRPGTTTASAAWSLWALLLGVGLLMLGNGLMGSLLGMRAAEEAFGNTATGFIMSSYFVGFLAGSTLTPRKLREVGHIRVFAALASITSIAILVHVMVIDPWIWAGMRLVTGFAYAGLYVVTESWLNGYASNQLRGRLLAFYMVISYLGMGGGQLMLNLADPSGVILFLLVSILVSLALVPILLSHTPQPDTSQPESMSLLRLCRLSPLGTIGCLLTGIANGTVFGMGAVYATRSGMAVDEVAAFMGAFILGGALLQWPLGKLSDKTDRQKVIVVVAGLATLLALAGLTVDADAPLLRILLGAALGGTSLTLYSLCLATANDDLTSSQVIAASSSLVLALGIGATLGPVSTGLLMEWLGPGGFMWDMAAIHALLVAVGLYCLVRYPGHASETHGHYVAMPAGSAALGTTWAEEAANEAEQLELDLEGEPEAAACAPAESEDAWADHGAPRPSPL</sequence>
<proteinExistence type="predicted"/>
<dbReference type="Pfam" id="PF07690">
    <property type="entry name" value="MFS_1"/>
    <property type="match status" value="1"/>
</dbReference>
<feature type="transmembrane region" description="Helical" evidence="5">
    <location>
        <begin position="52"/>
        <end position="72"/>
    </location>
</feature>
<dbReference type="EMBL" id="FPAQ01000003">
    <property type="protein sequence ID" value="SFT40254.1"/>
    <property type="molecule type" value="Genomic_DNA"/>
</dbReference>
<evidence type="ECO:0000313" key="9">
    <source>
        <dbReference type="Proteomes" id="UP001255917"/>
    </source>
</evidence>
<dbReference type="AlphaFoldDB" id="A0A1I6XRD9"/>
<dbReference type="InterPro" id="IPR047200">
    <property type="entry name" value="MFS_YcaD-like"/>
</dbReference>
<evidence type="ECO:0000256" key="5">
    <source>
        <dbReference type="SAM" id="Phobius"/>
    </source>
</evidence>
<feature type="transmembrane region" description="Helical" evidence="5">
    <location>
        <begin position="246"/>
        <end position="264"/>
    </location>
</feature>
<feature type="transmembrane region" description="Helical" evidence="5">
    <location>
        <begin position="366"/>
        <end position="387"/>
    </location>
</feature>
<keyword evidence="1 5" id="KW-0812">Transmembrane</keyword>
<dbReference type="GO" id="GO:0005886">
    <property type="term" value="C:plasma membrane"/>
    <property type="evidence" value="ECO:0007669"/>
    <property type="project" value="TreeGrafter"/>
</dbReference>
<dbReference type="Proteomes" id="UP001255917">
    <property type="component" value="Unassembled WGS sequence"/>
</dbReference>
<keyword evidence="9" id="KW-1185">Reference proteome</keyword>
<dbReference type="GO" id="GO:0022857">
    <property type="term" value="F:transmembrane transporter activity"/>
    <property type="evidence" value="ECO:0007669"/>
    <property type="project" value="InterPro"/>
</dbReference>
<dbReference type="Proteomes" id="UP000199594">
    <property type="component" value="Unassembled WGS sequence"/>
</dbReference>
<gene>
    <name evidence="6" type="ORF">RSO68_09090</name>
    <name evidence="7" type="ORF">SAMN04487956_10348</name>
</gene>
<dbReference type="Gene3D" id="1.20.1250.20">
    <property type="entry name" value="MFS general substrate transporter like domains"/>
    <property type="match status" value="2"/>
</dbReference>
<feature type="transmembrane region" description="Helical" evidence="5">
    <location>
        <begin position="276"/>
        <end position="294"/>
    </location>
</feature>
<feature type="transmembrane region" description="Helical" evidence="5">
    <location>
        <begin position="142"/>
        <end position="161"/>
    </location>
</feature>
<evidence type="ECO:0000313" key="6">
    <source>
        <dbReference type="EMBL" id="MDT8879625.1"/>
    </source>
</evidence>
<dbReference type="InterPro" id="IPR036259">
    <property type="entry name" value="MFS_trans_sf"/>
</dbReference>
<reference evidence="9" key="2">
    <citation type="submission" date="2023-07" db="EMBL/GenBank/DDBJ databases">
        <title>Substrates and metabolic shifts associated with increased methane emissions in unrestored hypersaline salterns.</title>
        <authorList>
            <person name="Bueno De Mesquita C.P."/>
            <person name="Tringe S.G."/>
        </authorList>
    </citation>
    <scope>NUCLEOTIDE SEQUENCE [LARGE SCALE GENOMIC DNA]</scope>
    <source>
        <strain evidence="9">I4</strain>
    </source>
</reference>
<accession>A0A1I6XRD9</accession>
<dbReference type="SUPFAM" id="SSF103473">
    <property type="entry name" value="MFS general substrate transporter"/>
    <property type="match status" value="1"/>
</dbReference>
<keyword evidence="3 5" id="KW-0472">Membrane</keyword>
<dbReference type="RefSeq" id="WP_175535020.1">
    <property type="nucleotide sequence ID" value="NZ_FPAQ01000003.1"/>
</dbReference>
<reference evidence="7 8" key="1">
    <citation type="submission" date="2016-10" db="EMBL/GenBank/DDBJ databases">
        <authorList>
            <person name="de Groot N.N."/>
        </authorList>
    </citation>
    <scope>NUCLEOTIDE SEQUENCE [LARGE SCALE GENOMIC DNA]</scope>
    <source>
        <strain evidence="7 8">CGMCC 1.6493</strain>
    </source>
</reference>
<feature type="transmembrane region" description="Helical" evidence="5">
    <location>
        <begin position="167"/>
        <end position="189"/>
    </location>
</feature>
<reference evidence="6" key="3">
    <citation type="submission" date="2024-05" db="EMBL/GenBank/DDBJ databases">
        <title>Substrates and metabolic shifts associated with increased methane emissions in unrestored hypersaline salterns.</title>
        <authorList>
            <person name="Bueno De Mesquita C.P."/>
            <person name="Tringe S.G."/>
        </authorList>
    </citation>
    <scope>NUCLEOTIDE SEQUENCE</scope>
    <source>
        <strain evidence="6">I4</strain>
    </source>
</reference>
<feature type="transmembrane region" description="Helical" evidence="5">
    <location>
        <begin position="109"/>
        <end position="130"/>
    </location>
</feature>
<feature type="transmembrane region" description="Helical" evidence="5">
    <location>
        <begin position="12"/>
        <end position="32"/>
    </location>
</feature>
<evidence type="ECO:0000256" key="3">
    <source>
        <dbReference type="ARBA" id="ARBA00023136"/>
    </source>
</evidence>
<dbReference type="InterPro" id="IPR011701">
    <property type="entry name" value="MFS"/>
</dbReference>
<evidence type="ECO:0000313" key="8">
    <source>
        <dbReference type="Proteomes" id="UP000199594"/>
    </source>
</evidence>
<dbReference type="PANTHER" id="PTHR23521">
    <property type="entry name" value="TRANSPORTER MFS SUPERFAMILY"/>
    <property type="match status" value="1"/>
</dbReference>
<dbReference type="PANTHER" id="PTHR23521:SF3">
    <property type="entry name" value="MFS TRANSPORTER"/>
    <property type="match status" value="1"/>
</dbReference>
<organism evidence="7 8">
    <name type="scientific">Halomonas saccharevitans</name>
    <dbReference type="NCBI Taxonomy" id="416872"/>
    <lineage>
        <taxon>Bacteria</taxon>
        <taxon>Pseudomonadati</taxon>
        <taxon>Pseudomonadota</taxon>
        <taxon>Gammaproteobacteria</taxon>
        <taxon>Oceanospirillales</taxon>
        <taxon>Halomonadaceae</taxon>
        <taxon>Halomonas</taxon>
    </lineage>
</organism>
<feature type="transmembrane region" description="Helical" evidence="5">
    <location>
        <begin position="210"/>
        <end position="234"/>
    </location>
</feature>
<name>A0A1I6XRD9_9GAMM</name>
<dbReference type="EMBL" id="JAVXUR010000003">
    <property type="protein sequence ID" value="MDT8879625.1"/>
    <property type="molecule type" value="Genomic_DNA"/>
</dbReference>
<evidence type="ECO:0000256" key="4">
    <source>
        <dbReference type="SAM" id="MobiDB-lite"/>
    </source>
</evidence>
<feature type="transmembrane region" description="Helical" evidence="5">
    <location>
        <begin position="333"/>
        <end position="354"/>
    </location>
</feature>
<dbReference type="CDD" id="cd17477">
    <property type="entry name" value="MFS_YcaD_like"/>
    <property type="match status" value="1"/>
</dbReference>
<evidence type="ECO:0000256" key="2">
    <source>
        <dbReference type="ARBA" id="ARBA00022989"/>
    </source>
</evidence>
<keyword evidence="2 5" id="KW-1133">Transmembrane helix</keyword>
<protein>
    <submittedName>
        <fullName evidence="6">MFS transporter</fullName>
    </submittedName>
    <submittedName>
        <fullName evidence="7">Predicted arabinose efflux permease, MFS family</fullName>
    </submittedName>
</protein>
<feature type="region of interest" description="Disordered" evidence="4">
    <location>
        <begin position="435"/>
        <end position="458"/>
    </location>
</feature>
<evidence type="ECO:0000313" key="7">
    <source>
        <dbReference type="EMBL" id="SFT40254.1"/>
    </source>
</evidence>
<evidence type="ECO:0000256" key="1">
    <source>
        <dbReference type="ARBA" id="ARBA00022692"/>
    </source>
</evidence>
<feature type="transmembrane region" description="Helical" evidence="5">
    <location>
        <begin position="300"/>
        <end position="321"/>
    </location>
</feature>